<organism evidence="1">
    <name type="scientific">Strombidium inclinatum</name>
    <dbReference type="NCBI Taxonomy" id="197538"/>
    <lineage>
        <taxon>Eukaryota</taxon>
        <taxon>Sar</taxon>
        <taxon>Alveolata</taxon>
        <taxon>Ciliophora</taxon>
        <taxon>Intramacronucleata</taxon>
        <taxon>Spirotrichea</taxon>
        <taxon>Oligotrichia</taxon>
        <taxon>Strombidiidae</taxon>
        <taxon>Strombidium</taxon>
    </lineage>
</organism>
<dbReference type="AlphaFoldDB" id="A0A7S3IKL6"/>
<evidence type="ECO:0000313" key="1">
    <source>
        <dbReference type="EMBL" id="CAE0326182.1"/>
    </source>
</evidence>
<protein>
    <submittedName>
        <fullName evidence="1">Uncharacterized protein</fullName>
    </submittedName>
</protein>
<name>A0A7S3IKL6_9SPIT</name>
<gene>
    <name evidence="1" type="ORF">SINC0208_LOCUS6808</name>
</gene>
<dbReference type="EMBL" id="HBIH01016648">
    <property type="protein sequence ID" value="CAE0326182.1"/>
    <property type="molecule type" value="Transcribed_RNA"/>
</dbReference>
<proteinExistence type="predicted"/>
<sequence length="135" mass="15779">MIIPPHLLAKYKQRPPPAPPKLPYKEKKVEPLGYLQGQKCKNFKFQCKLQSLATNRQAEGIELEAQSQSATDVHQCEQIFDPDSGFPLYTMFEVFVVRRKSPFDVQEEQSILRYMFKEICINKIQKQQQEECSLE</sequence>
<accession>A0A7S3IKL6</accession>
<reference evidence="1" key="1">
    <citation type="submission" date="2021-01" db="EMBL/GenBank/DDBJ databases">
        <authorList>
            <person name="Corre E."/>
            <person name="Pelletier E."/>
            <person name="Niang G."/>
            <person name="Scheremetjew M."/>
            <person name="Finn R."/>
            <person name="Kale V."/>
            <person name="Holt S."/>
            <person name="Cochrane G."/>
            <person name="Meng A."/>
            <person name="Brown T."/>
            <person name="Cohen L."/>
        </authorList>
    </citation>
    <scope>NUCLEOTIDE SEQUENCE</scope>
    <source>
        <strain evidence="1">S3</strain>
    </source>
</reference>